<protein>
    <recommendedName>
        <fullName evidence="3">DUF1376 domain-containing protein</fullName>
    </recommendedName>
</protein>
<dbReference type="RefSeq" id="WP_084410728.1">
    <property type="nucleotide sequence ID" value="NZ_FWXR01000012.1"/>
</dbReference>
<dbReference type="STRING" id="937218.SAMN06297251_112102"/>
<dbReference type="InterPro" id="IPR010781">
    <property type="entry name" value="DUF1376"/>
</dbReference>
<proteinExistence type="predicted"/>
<reference evidence="1 2" key="1">
    <citation type="submission" date="2017-04" db="EMBL/GenBank/DDBJ databases">
        <authorList>
            <person name="Afonso C.L."/>
            <person name="Miller P.J."/>
            <person name="Scott M.A."/>
            <person name="Spackman E."/>
            <person name="Goraichik I."/>
            <person name="Dimitrov K.M."/>
            <person name="Suarez D.L."/>
            <person name="Swayne D.E."/>
        </authorList>
    </citation>
    <scope>NUCLEOTIDE SEQUENCE [LARGE SCALE GENOMIC DNA]</scope>
    <source>
        <strain evidence="1 2">CGMCC 1.10972</strain>
    </source>
</reference>
<evidence type="ECO:0000313" key="1">
    <source>
        <dbReference type="EMBL" id="SMC92059.1"/>
    </source>
</evidence>
<organism evidence="1 2">
    <name type="scientific">Fulvimarina manganoxydans</name>
    <dbReference type="NCBI Taxonomy" id="937218"/>
    <lineage>
        <taxon>Bacteria</taxon>
        <taxon>Pseudomonadati</taxon>
        <taxon>Pseudomonadota</taxon>
        <taxon>Alphaproteobacteria</taxon>
        <taxon>Hyphomicrobiales</taxon>
        <taxon>Aurantimonadaceae</taxon>
        <taxon>Fulvimarina</taxon>
    </lineage>
</organism>
<dbReference type="OrthoDB" id="8243486at2"/>
<accession>A0A1W2D3U0</accession>
<name>A0A1W2D3U0_9HYPH</name>
<evidence type="ECO:0000313" key="2">
    <source>
        <dbReference type="Proteomes" id="UP000192656"/>
    </source>
</evidence>
<keyword evidence="2" id="KW-1185">Reference proteome</keyword>
<dbReference type="Pfam" id="PF07120">
    <property type="entry name" value="DUF1376"/>
    <property type="match status" value="1"/>
</dbReference>
<evidence type="ECO:0008006" key="3">
    <source>
        <dbReference type="Google" id="ProtNLM"/>
    </source>
</evidence>
<gene>
    <name evidence="1" type="ORF">SAMN06297251_112102</name>
</gene>
<dbReference type="AlphaFoldDB" id="A0A1W2D3U0"/>
<dbReference type="Proteomes" id="UP000192656">
    <property type="component" value="Unassembled WGS sequence"/>
</dbReference>
<sequence length="156" mass="17187">MNARAWMPLYVGDYLADTAHLNAAQHGAYLLLILHYWRKGGLPDDDAQLAQIARMSAAEWKRNRSVLSAFFQDGWQHGRIDRELAEAKHKYDRRAEAGAKGNAKRWGHRNAIAMGSQSQSQSHPLRGSLSQGRKVSNVEGRALGLAVVNGSVGGEL</sequence>
<dbReference type="EMBL" id="FWXR01000012">
    <property type="protein sequence ID" value="SMC92059.1"/>
    <property type="molecule type" value="Genomic_DNA"/>
</dbReference>